<evidence type="ECO:0000313" key="11">
    <source>
        <dbReference type="EMBL" id="KHN72293.1"/>
    </source>
</evidence>
<evidence type="ECO:0000256" key="5">
    <source>
        <dbReference type="ARBA" id="ARBA00022490"/>
    </source>
</evidence>
<keyword evidence="6" id="KW-0969">Cilium</keyword>
<dbReference type="InterPro" id="IPR014003">
    <property type="entry name" value="BBS5_PH"/>
</dbReference>
<dbReference type="GO" id="GO:0034451">
    <property type="term" value="C:centriolar satellite"/>
    <property type="evidence" value="ECO:0007669"/>
    <property type="project" value="UniProtKB-SubCell"/>
</dbReference>
<dbReference type="GO" id="GO:0060271">
    <property type="term" value="P:cilium assembly"/>
    <property type="evidence" value="ECO:0007669"/>
    <property type="project" value="TreeGrafter"/>
</dbReference>
<evidence type="ECO:0000256" key="2">
    <source>
        <dbReference type="ARBA" id="ARBA00004607"/>
    </source>
</evidence>
<dbReference type="PANTHER" id="PTHR21351:SF0">
    <property type="entry name" value="BARDET-BIEDL SYNDROME 5 PROTEIN"/>
    <property type="match status" value="1"/>
</dbReference>
<evidence type="ECO:0000256" key="4">
    <source>
        <dbReference type="ARBA" id="ARBA00022475"/>
    </source>
</evidence>
<accession>A0A0B2USD8</accession>
<dbReference type="AlphaFoldDB" id="A0A0B2USD8"/>
<sequence length="351" mass="39776">MSAKKEAASDTIWQDRDIRFDLDSRLLRLIPGEHLVERIDGVEDTKGNNGDKGVLRITNIRLIWHATSMPRINLSIGYNSINGVTTRLASSKIRGQAESLYLMARNASTRFEFIFTCVNPAQTKLFTTVIAIHRAYETSKLYRELKMRGAIINEEEQLRILPLEQQCDRIEGVWNLSSDQGNLGVLILTNIRIVWFASMNSMYNVSIPYMQLHCCRIRDSKFGFALVIETSAISGEYVLGFRVDPEEMLQNVCKTIQVLHKAFLVKPIFGVQHTRERPGTPQAVGETVEPVEEDVELDERPLRADAFAAYFSDGITSEEARPPVYSEELGVAIERLKPGFTIADLWNIHVD</sequence>
<dbReference type="GO" id="GO:0032266">
    <property type="term" value="F:phosphatidylinositol-3-phosphate binding"/>
    <property type="evidence" value="ECO:0007669"/>
    <property type="project" value="TreeGrafter"/>
</dbReference>
<comment type="similarity">
    <text evidence="3">Belongs to the BBS5 family.</text>
</comment>
<evidence type="ECO:0000313" key="13">
    <source>
        <dbReference type="Proteomes" id="UP000031036"/>
    </source>
</evidence>
<keyword evidence="4" id="KW-1003">Cell membrane</keyword>
<dbReference type="PIRSF" id="PIRSF010072">
    <property type="entry name" value="DUF1448"/>
    <property type="match status" value="1"/>
</dbReference>
<keyword evidence="5" id="KW-0963">Cytoplasm</keyword>
<reference evidence="12" key="2">
    <citation type="submission" date="2018-11" db="EMBL/GenBank/DDBJ databases">
        <authorList>
            <consortium name="Pathogen Informatics"/>
        </authorList>
    </citation>
    <scope>NUCLEOTIDE SEQUENCE [LARGE SCALE GENOMIC DNA]</scope>
</reference>
<dbReference type="OMA" id="PNFGIQY"/>
<keyword evidence="9" id="KW-0966">Cell projection</keyword>
<keyword evidence="13" id="KW-1185">Reference proteome</keyword>
<dbReference type="GO" id="GO:0060170">
    <property type="term" value="C:ciliary membrane"/>
    <property type="evidence" value="ECO:0007669"/>
    <property type="project" value="UniProtKB-SubCell"/>
</dbReference>
<evidence type="ECO:0000256" key="9">
    <source>
        <dbReference type="ARBA" id="ARBA00023273"/>
    </source>
</evidence>
<keyword evidence="7" id="KW-0472">Membrane</keyword>
<evidence type="ECO:0000256" key="8">
    <source>
        <dbReference type="ARBA" id="ARBA00023212"/>
    </source>
</evidence>
<dbReference type="GO" id="GO:0036064">
    <property type="term" value="C:ciliary basal body"/>
    <property type="evidence" value="ECO:0007669"/>
    <property type="project" value="TreeGrafter"/>
</dbReference>
<dbReference type="Pfam" id="PF07289">
    <property type="entry name" value="BBL5"/>
    <property type="match status" value="1"/>
</dbReference>
<dbReference type="Proteomes" id="UP000031036">
    <property type="component" value="Unassembled WGS sequence"/>
</dbReference>
<proteinExistence type="inferred from homology"/>
<evidence type="ECO:0000259" key="10">
    <source>
        <dbReference type="SMART" id="SM00683"/>
    </source>
</evidence>
<evidence type="ECO:0000256" key="7">
    <source>
        <dbReference type="ARBA" id="ARBA00023136"/>
    </source>
</evidence>
<protein>
    <submittedName>
        <fullName evidence="11">Bardet-Biedl syndrome 5-like protein</fullName>
    </submittedName>
</protein>
<evidence type="ECO:0000313" key="12">
    <source>
        <dbReference type="EMBL" id="VDM42443.1"/>
    </source>
</evidence>
<feature type="domain" description="BBSome complex member BBS5 PH" evidence="10">
    <location>
        <begin position="164"/>
        <end position="218"/>
    </location>
</feature>
<evidence type="ECO:0000256" key="3">
    <source>
        <dbReference type="ARBA" id="ARBA00005822"/>
    </source>
</evidence>
<dbReference type="EMBL" id="JPKZ01003266">
    <property type="protein sequence ID" value="KHN72293.1"/>
    <property type="molecule type" value="Genomic_DNA"/>
</dbReference>
<dbReference type="SMART" id="SM00683">
    <property type="entry name" value="DM16"/>
    <property type="match status" value="2"/>
</dbReference>
<comment type="subcellular location">
    <subcellularLocation>
        <location evidence="1">Cell projection</location>
        <location evidence="1">Cilium membrane</location>
    </subcellularLocation>
    <subcellularLocation>
        <location evidence="2">Cytoplasm</location>
        <location evidence="2">Cytoskeleton</location>
        <location evidence="2">Microtubule organizing center</location>
        <location evidence="2">Centrosome</location>
        <location evidence="2">Centriolar satellite</location>
    </subcellularLocation>
</comment>
<dbReference type="GO" id="GO:0034464">
    <property type="term" value="C:BBSome"/>
    <property type="evidence" value="ECO:0007669"/>
    <property type="project" value="InterPro"/>
</dbReference>
<dbReference type="OrthoDB" id="10261999at2759"/>
<name>A0A0B2USD8_TOXCA</name>
<keyword evidence="8" id="KW-0206">Cytoskeleton</keyword>
<dbReference type="PANTHER" id="PTHR21351">
    <property type="entry name" value="BARDET-BIEDL SYNDROME PROTEIN 5"/>
    <property type="match status" value="1"/>
</dbReference>
<evidence type="ECO:0000256" key="1">
    <source>
        <dbReference type="ARBA" id="ARBA00004309"/>
    </source>
</evidence>
<reference evidence="11 13" key="1">
    <citation type="submission" date="2014-11" db="EMBL/GenBank/DDBJ databases">
        <title>Genetic blueprint of the zoonotic pathogen Toxocara canis.</title>
        <authorList>
            <person name="Zhu X.-Q."/>
            <person name="Korhonen P.K."/>
            <person name="Cai H."/>
            <person name="Young N.D."/>
            <person name="Nejsum P."/>
            <person name="von Samson-Himmelstjerna G."/>
            <person name="Boag P.R."/>
            <person name="Tan P."/>
            <person name="Li Q."/>
            <person name="Min J."/>
            <person name="Yang Y."/>
            <person name="Wang X."/>
            <person name="Fang X."/>
            <person name="Hall R.S."/>
            <person name="Hofmann A."/>
            <person name="Sternberg P.W."/>
            <person name="Jex A.R."/>
            <person name="Gasser R.B."/>
        </authorList>
    </citation>
    <scope>NUCLEOTIDE SEQUENCE [LARGE SCALE GENOMIC DNA]</scope>
    <source>
        <strain evidence="11">PN_DK_2014</strain>
    </source>
</reference>
<gene>
    <name evidence="11" type="primary">bbs5</name>
    <name evidence="11" type="ORF">Tcan_12163</name>
    <name evidence="12" type="ORF">TCNE_LOCUS11122</name>
</gene>
<organism evidence="11 13">
    <name type="scientific">Toxocara canis</name>
    <name type="common">Canine roundworm</name>
    <dbReference type="NCBI Taxonomy" id="6265"/>
    <lineage>
        <taxon>Eukaryota</taxon>
        <taxon>Metazoa</taxon>
        <taxon>Ecdysozoa</taxon>
        <taxon>Nematoda</taxon>
        <taxon>Chromadorea</taxon>
        <taxon>Rhabditida</taxon>
        <taxon>Spirurina</taxon>
        <taxon>Ascaridomorpha</taxon>
        <taxon>Ascaridoidea</taxon>
        <taxon>Toxocaridae</taxon>
        <taxon>Toxocara</taxon>
    </lineage>
</organism>
<dbReference type="STRING" id="6265.A0A0B2USD8"/>
<dbReference type="InterPro" id="IPR006606">
    <property type="entry name" value="BBL5"/>
</dbReference>
<feature type="domain" description="BBSome complex member BBS5 PH" evidence="10">
    <location>
        <begin position="33"/>
        <end position="87"/>
    </location>
</feature>
<evidence type="ECO:0000256" key="6">
    <source>
        <dbReference type="ARBA" id="ARBA00023069"/>
    </source>
</evidence>
<dbReference type="InterPro" id="IPR030804">
    <property type="entry name" value="BBS5/fem-3"/>
</dbReference>
<dbReference type="EMBL" id="UYWY01020746">
    <property type="protein sequence ID" value="VDM42443.1"/>
    <property type="molecule type" value="Genomic_DNA"/>
</dbReference>